<dbReference type="EMBL" id="QASA01000001">
    <property type="protein sequence ID" value="RDC65928.1"/>
    <property type="molecule type" value="Genomic_DNA"/>
</dbReference>
<protein>
    <submittedName>
        <fullName evidence="1">Uncharacterized protein</fullName>
    </submittedName>
</protein>
<comment type="caution">
    <text evidence="1">The sequence shown here is derived from an EMBL/GenBank/DDBJ whole genome shotgun (WGS) entry which is preliminary data.</text>
</comment>
<keyword evidence="2" id="KW-1185">Reference proteome</keyword>
<evidence type="ECO:0000313" key="1">
    <source>
        <dbReference type="EMBL" id="RDC65928.1"/>
    </source>
</evidence>
<name>A0A369QUR9_9BACT</name>
<dbReference type="AlphaFoldDB" id="A0A369QUR9"/>
<gene>
    <name evidence="1" type="ORF">AHMF7616_04559</name>
</gene>
<accession>A0A369QUR9</accession>
<dbReference type="RefSeq" id="WP_199474314.1">
    <property type="nucleotide sequence ID" value="NZ_QASA01000001.1"/>
</dbReference>
<evidence type="ECO:0000313" key="2">
    <source>
        <dbReference type="Proteomes" id="UP000253919"/>
    </source>
</evidence>
<reference evidence="1 2" key="1">
    <citation type="submission" date="2018-04" db="EMBL/GenBank/DDBJ databases">
        <title>Adhaeribacter sp. HMF7616 genome sequencing and assembly.</title>
        <authorList>
            <person name="Kang H."/>
            <person name="Kang J."/>
            <person name="Cha I."/>
            <person name="Kim H."/>
            <person name="Joh K."/>
        </authorList>
    </citation>
    <scope>NUCLEOTIDE SEQUENCE [LARGE SCALE GENOMIC DNA]</scope>
    <source>
        <strain evidence="1 2">HMF7616</strain>
    </source>
</reference>
<dbReference type="Proteomes" id="UP000253919">
    <property type="component" value="Unassembled WGS sequence"/>
</dbReference>
<sequence>MTLDLNKPQKRKRMDEDLLALTPEELLAEVKKLRAGIRAHRDSTKHELCWHHPQLWNLLPEKTTPDLVVPAWPQFLRGCLHYRESLDAQLPDAPRIEEEF</sequence>
<proteinExistence type="predicted"/>
<organism evidence="1 2">
    <name type="scientific">Adhaeribacter pallidiroseus</name>
    <dbReference type="NCBI Taxonomy" id="2072847"/>
    <lineage>
        <taxon>Bacteria</taxon>
        <taxon>Pseudomonadati</taxon>
        <taxon>Bacteroidota</taxon>
        <taxon>Cytophagia</taxon>
        <taxon>Cytophagales</taxon>
        <taxon>Hymenobacteraceae</taxon>
        <taxon>Adhaeribacter</taxon>
    </lineage>
</organism>